<dbReference type="Proteomes" id="UP000652761">
    <property type="component" value="Unassembled WGS sequence"/>
</dbReference>
<gene>
    <name evidence="2" type="ORF">Taro_043150</name>
</gene>
<dbReference type="EMBL" id="NMUH01004624">
    <property type="protein sequence ID" value="MQM10260.1"/>
    <property type="molecule type" value="Genomic_DNA"/>
</dbReference>
<protein>
    <submittedName>
        <fullName evidence="2">Uncharacterized protein</fullName>
    </submittedName>
</protein>
<evidence type="ECO:0000313" key="2">
    <source>
        <dbReference type="EMBL" id="MQM10260.1"/>
    </source>
</evidence>
<dbReference type="AlphaFoldDB" id="A0A843X3P2"/>
<organism evidence="2 3">
    <name type="scientific">Colocasia esculenta</name>
    <name type="common">Wild taro</name>
    <name type="synonym">Arum esculentum</name>
    <dbReference type="NCBI Taxonomy" id="4460"/>
    <lineage>
        <taxon>Eukaryota</taxon>
        <taxon>Viridiplantae</taxon>
        <taxon>Streptophyta</taxon>
        <taxon>Embryophyta</taxon>
        <taxon>Tracheophyta</taxon>
        <taxon>Spermatophyta</taxon>
        <taxon>Magnoliopsida</taxon>
        <taxon>Liliopsida</taxon>
        <taxon>Araceae</taxon>
        <taxon>Aroideae</taxon>
        <taxon>Colocasieae</taxon>
        <taxon>Colocasia</taxon>
    </lineage>
</organism>
<evidence type="ECO:0000313" key="3">
    <source>
        <dbReference type="Proteomes" id="UP000652761"/>
    </source>
</evidence>
<reference evidence="2" key="1">
    <citation type="submission" date="2017-07" db="EMBL/GenBank/DDBJ databases">
        <title>Taro Niue Genome Assembly and Annotation.</title>
        <authorList>
            <person name="Atibalentja N."/>
            <person name="Keating K."/>
            <person name="Fields C.J."/>
        </authorList>
    </citation>
    <scope>NUCLEOTIDE SEQUENCE</scope>
    <source>
        <strain evidence="2">Niue_2</strain>
        <tissue evidence="2">Leaf</tissue>
    </source>
</reference>
<keyword evidence="3" id="KW-1185">Reference proteome</keyword>
<comment type="caution">
    <text evidence="2">The sequence shown here is derived from an EMBL/GenBank/DDBJ whole genome shotgun (WGS) entry which is preliminary data.</text>
</comment>
<proteinExistence type="predicted"/>
<feature type="compositionally biased region" description="Low complexity" evidence="1">
    <location>
        <begin position="13"/>
        <end position="22"/>
    </location>
</feature>
<feature type="region of interest" description="Disordered" evidence="1">
    <location>
        <begin position="1"/>
        <end position="22"/>
    </location>
</feature>
<name>A0A843X3P2_COLES</name>
<accession>A0A843X3P2</accession>
<sequence length="121" mass="13472">MAVANQTAKARRPYPLSPSSYSKRQHIWTPISQRPHLAANSYSTAAGPILSQDQTCTTLAHTIRPHHTGLTMAITTITHMIHKDPKTHDVTELVDRALHSILISYPKESYVQPPSNNLGFH</sequence>
<evidence type="ECO:0000256" key="1">
    <source>
        <dbReference type="SAM" id="MobiDB-lite"/>
    </source>
</evidence>